<reference evidence="2 3" key="1">
    <citation type="submission" date="2019-02" db="EMBL/GenBank/DDBJ databases">
        <title>Deep-cultivation of Planctomycetes and their phenomic and genomic characterization uncovers novel biology.</title>
        <authorList>
            <person name="Wiegand S."/>
            <person name="Jogler M."/>
            <person name="Boedeker C."/>
            <person name="Pinto D."/>
            <person name="Vollmers J."/>
            <person name="Rivas-Marin E."/>
            <person name="Kohn T."/>
            <person name="Peeters S.H."/>
            <person name="Heuer A."/>
            <person name="Rast P."/>
            <person name="Oberbeckmann S."/>
            <person name="Bunk B."/>
            <person name="Jeske O."/>
            <person name="Meyerdierks A."/>
            <person name="Storesund J.E."/>
            <person name="Kallscheuer N."/>
            <person name="Luecker S."/>
            <person name="Lage O.M."/>
            <person name="Pohl T."/>
            <person name="Merkel B.J."/>
            <person name="Hornburger P."/>
            <person name="Mueller R.-W."/>
            <person name="Bruemmer F."/>
            <person name="Labrenz M."/>
            <person name="Spormann A.M."/>
            <person name="Op den Camp H."/>
            <person name="Overmann J."/>
            <person name="Amann R."/>
            <person name="Jetten M.S.M."/>
            <person name="Mascher T."/>
            <person name="Medema M.H."/>
            <person name="Devos D.P."/>
            <person name="Kaster A.-K."/>
            <person name="Ovreas L."/>
            <person name="Rohde M."/>
            <person name="Galperin M.Y."/>
            <person name="Jogler C."/>
        </authorList>
    </citation>
    <scope>NUCLEOTIDE SEQUENCE [LARGE SCALE GENOMIC DNA]</scope>
    <source>
        <strain evidence="2 3">Pan216</strain>
    </source>
</reference>
<protein>
    <submittedName>
        <fullName evidence="2">Uncharacterized protein</fullName>
    </submittedName>
</protein>
<feature type="region of interest" description="Disordered" evidence="1">
    <location>
        <begin position="392"/>
        <end position="420"/>
    </location>
</feature>
<evidence type="ECO:0000313" key="2">
    <source>
        <dbReference type="EMBL" id="QDU60221.1"/>
    </source>
</evidence>
<dbReference type="OrthoDB" id="282621at2"/>
<keyword evidence="3" id="KW-1185">Reference proteome</keyword>
<gene>
    <name evidence="2" type="ORF">Pan216_10600</name>
</gene>
<dbReference type="AlphaFoldDB" id="A0A518AZS9"/>
<proteinExistence type="predicted"/>
<dbReference type="PROSITE" id="PS51257">
    <property type="entry name" value="PROKAR_LIPOPROTEIN"/>
    <property type="match status" value="1"/>
</dbReference>
<evidence type="ECO:0000313" key="3">
    <source>
        <dbReference type="Proteomes" id="UP000317093"/>
    </source>
</evidence>
<dbReference type="RefSeq" id="WP_145255725.1">
    <property type="nucleotide sequence ID" value="NZ_CP036279.1"/>
</dbReference>
<name>A0A518AZS9_9BACT</name>
<dbReference type="Proteomes" id="UP000317093">
    <property type="component" value="Chromosome"/>
</dbReference>
<dbReference type="EMBL" id="CP036279">
    <property type="protein sequence ID" value="QDU60221.1"/>
    <property type="molecule type" value="Genomic_DNA"/>
</dbReference>
<feature type="compositionally biased region" description="Basic and acidic residues" evidence="1">
    <location>
        <begin position="401"/>
        <end position="410"/>
    </location>
</feature>
<evidence type="ECO:0000256" key="1">
    <source>
        <dbReference type="SAM" id="MobiDB-lite"/>
    </source>
</evidence>
<organism evidence="2 3">
    <name type="scientific">Kolteria novifilia</name>
    <dbReference type="NCBI Taxonomy" id="2527975"/>
    <lineage>
        <taxon>Bacteria</taxon>
        <taxon>Pseudomonadati</taxon>
        <taxon>Planctomycetota</taxon>
        <taxon>Planctomycetia</taxon>
        <taxon>Kolteriales</taxon>
        <taxon>Kolteriaceae</taxon>
        <taxon>Kolteria</taxon>
    </lineage>
</organism>
<sequence>MRRLAHPTCLLLLVAGIGCHGGNQLVEAELRYQTGRAQELECVVQTQNAEILALRSALADVPALGPGEVPVAPETVYQTALLSKIDVGRATGARDFEGDGVYDGFQIQVQPLDPEGDALKVPGRITVSLFQKGHLGKIEELGVWHAEGEVLRESWRAGLFGSCYSLDYLWQLPPTRKNLIASARFTTPDGRVFESKREFQVPIGDPSVPSAACRQVDVPCQRPLIPCGPTCAPTIPVEPVIDEIEIPVDVSVKSKNPVIAQEVDLPESFFEKERPLTYADIEHEVTLPEAKTKPETSARGTIRVAAVNEGVVVADETPRMLDRDVLQSEELPPPVFGDEMMTIPVDTGEAPIKSRKEESGPILPVDLEVETPRGPRLSSRPVPRVLDLFDTSSIPPTAEWSESRKRESRTVRRVSATTVNEKPSAKLMRPVPVVLAH</sequence>
<accession>A0A518AZS9</accession>
<dbReference type="KEGG" id="knv:Pan216_10600"/>